<sequence>MAENGNRLADDESVDTRDCWKFFDNRHEDWNSTYRFVIRRMNLERFPREIVVPPEPYIQSLPIDVLLSIFEHVEKSMWMTLSMVNASFRKAVKIFLRSLSTLDISEFLTSAFVIDKENAVMFLLNNAPNVERLTICPEVLRVLRAQVVTPICAMRRLRMLDITRCFISRVQWSKLAQELPNLQELCLRRTVFMREDIDFEGRKQDRIVVYLANEASNLRVGLNEESFAIYKQLDYDVASYTLSLANLKKLDMSECIVEDTVIKRLLCGHPQLEEVIIDDQRGKPQWSRAIASEGFASLKNLKVLSLCRNQRVTGECLLNMNWQTVQKLYLVDWDVQEISTICKIMANCSSLQELRFKLKFHRPEEADFYLCSTKLITDVLPNPNLLKKLMLCNVCVDTNWGSFFARCTELEEMTIEPFVSDSDYFGFRASIRTVGSGKRLDVPLALHRLINEHLESGMCSTLRSFNICQPDDEYLKPYRQLSVHTVGFVPVPSSEYEALLKNFLCSLSSLKKLRKLELVWKRIDANLLLWIPDEVLMQLETLNIWFGLEISERKLINSLNDICSRLVSETD</sequence>
<dbReference type="Proteomes" id="UP000046395">
    <property type="component" value="Unassembled WGS sequence"/>
</dbReference>
<dbReference type="GO" id="GO:0031146">
    <property type="term" value="P:SCF-dependent proteasomal ubiquitin-dependent protein catabolic process"/>
    <property type="evidence" value="ECO:0007669"/>
    <property type="project" value="TreeGrafter"/>
</dbReference>
<dbReference type="SUPFAM" id="SSF52047">
    <property type="entry name" value="RNI-like"/>
    <property type="match status" value="1"/>
</dbReference>
<evidence type="ECO:0000313" key="1">
    <source>
        <dbReference type="Proteomes" id="UP000046395"/>
    </source>
</evidence>
<organism evidence="1 2">
    <name type="scientific">Trichuris muris</name>
    <name type="common">Mouse whipworm</name>
    <dbReference type="NCBI Taxonomy" id="70415"/>
    <lineage>
        <taxon>Eukaryota</taxon>
        <taxon>Metazoa</taxon>
        <taxon>Ecdysozoa</taxon>
        <taxon>Nematoda</taxon>
        <taxon>Enoplea</taxon>
        <taxon>Dorylaimia</taxon>
        <taxon>Trichinellida</taxon>
        <taxon>Trichuridae</taxon>
        <taxon>Trichuris</taxon>
    </lineage>
</organism>
<dbReference type="InterPro" id="IPR032675">
    <property type="entry name" value="LRR_dom_sf"/>
</dbReference>
<dbReference type="WBParaSite" id="TMUE_1000005963.1">
    <property type="protein sequence ID" value="TMUE_1000005963.1"/>
    <property type="gene ID" value="WBGene00294790"/>
</dbReference>
<accession>A0A5S6QFH7</accession>
<name>A0A5S6QFH7_TRIMR</name>
<protein>
    <submittedName>
        <fullName evidence="2">F-box domain-containing protein</fullName>
    </submittedName>
</protein>
<keyword evidence="1" id="KW-1185">Reference proteome</keyword>
<evidence type="ECO:0000313" key="2">
    <source>
        <dbReference type="WBParaSite" id="TMUE_1000005963.1"/>
    </source>
</evidence>
<proteinExistence type="predicted"/>
<dbReference type="GO" id="GO:0019005">
    <property type="term" value="C:SCF ubiquitin ligase complex"/>
    <property type="evidence" value="ECO:0007669"/>
    <property type="project" value="TreeGrafter"/>
</dbReference>
<dbReference type="PANTHER" id="PTHR13318">
    <property type="entry name" value="PARTNER OF PAIRED, ISOFORM B-RELATED"/>
    <property type="match status" value="1"/>
</dbReference>
<dbReference type="AlphaFoldDB" id="A0A5S6QFH7"/>
<dbReference type="PANTHER" id="PTHR13318:SF190">
    <property type="entry name" value="PARTNER OF PAIRED, ISOFORM B"/>
    <property type="match status" value="1"/>
</dbReference>
<reference evidence="2" key="1">
    <citation type="submission" date="2019-12" db="UniProtKB">
        <authorList>
            <consortium name="WormBaseParasite"/>
        </authorList>
    </citation>
    <scope>IDENTIFICATION</scope>
</reference>
<dbReference type="Gene3D" id="3.80.10.10">
    <property type="entry name" value="Ribonuclease Inhibitor"/>
    <property type="match status" value="2"/>
</dbReference>